<feature type="chain" id="PRO_5032622789" evidence="1">
    <location>
        <begin position="26"/>
        <end position="375"/>
    </location>
</feature>
<dbReference type="EMBL" id="JACCBF010000001">
    <property type="protein sequence ID" value="NYD29171.1"/>
    <property type="molecule type" value="Genomic_DNA"/>
</dbReference>
<gene>
    <name evidence="3" type="ORF">BJ958_000717</name>
</gene>
<evidence type="ECO:0000313" key="3">
    <source>
        <dbReference type="EMBL" id="NYD29171.1"/>
    </source>
</evidence>
<protein>
    <submittedName>
        <fullName evidence="3">Glucose/arabinose dehydrogenase</fullName>
    </submittedName>
</protein>
<evidence type="ECO:0000313" key="4">
    <source>
        <dbReference type="Proteomes" id="UP000582231"/>
    </source>
</evidence>
<comment type="caution">
    <text evidence="3">The sequence shown here is derived from an EMBL/GenBank/DDBJ whole genome shotgun (WGS) entry which is preliminary data.</text>
</comment>
<dbReference type="RefSeq" id="WP_179725576.1">
    <property type="nucleotide sequence ID" value="NZ_BAABEF010000001.1"/>
</dbReference>
<keyword evidence="1" id="KW-0732">Signal</keyword>
<dbReference type="InterPro" id="IPR011042">
    <property type="entry name" value="6-blade_b-propeller_TolB-like"/>
</dbReference>
<sequence>MRARPAVLLVLALVATVLAAAPARAAALRVEVVATGLDHPWEVAVLPTGDLLVTQRDRSRLTLVDPASGAKRDLAFPSAQVWTRGETGLLGLAVDPAFTANRRIYTCSGWRADDGSHDIRVNAWTLDAGLTAATLVGPLVTGLPPSRTGQHGGCRLLVAGDGSLLVGTGDAKRSRVPQDRRSLGGKVLRLDRLTGAPDPRNPWADRSGKRRYVLTWGHRNVQGLAQRADGSLWSVEHGTDRDDEVNLLRPGRNYGWNPGPGYDESRPMTDHRLPGRQYAARWRSGYPTIAPSGADFVAGPGWGRLEGCLAVAVLKGQRLMFVKLDDRGRVRWTRAPRSLRGHGRLRDVTAAPDGSLLLTTDNGGGRDVVLRVRPA</sequence>
<keyword evidence="4" id="KW-1185">Reference proteome</keyword>
<dbReference type="InterPro" id="IPR011041">
    <property type="entry name" value="Quinoprot_gluc/sorb_DH_b-prop"/>
</dbReference>
<proteinExistence type="predicted"/>
<accession>A0A852R6F8</accession>
<reference evidence="3 4" key="1">
    <citation type="submission" date="2020-07" db="EMBL/GenBank/DDBJ databases">
        <title>Sequencing the genomes of 1000 actinobacteria strains.</title>
        <authorList>
            <person name="Klenk H.-P."/>
        </authorList>
    </citation>
    <scope>NUCLEOTIDE SEQUENCE [LARGE SCALE GENOMIC DNA]</scope>
    <source>
        <strain evidence="3 4">DSM 19082</strain>
    </source>
</reference>
<feature type="domain" description="Glucose/Sorbosone dehydrogenase" evidence="2">
    <location>
        <begin position="37"/>
        <end position="366"/>
    </location>
</feature>
<dbReference type="InterPro" id="IPR012938">
    <property type="entry name" value="Glc/Sorbosone_DH"/>
</dbReference>
<name>A0A852R6F8_9ACTN</name>
<evidence type="ECO:0000256" key="1">
    <source>
        <dbReference type="SAM" id="SignalP"/>
    </source>
</evidence>
<dbReference type="PANTHER" id="PTHR19328">
    <property type="entry name" value="HEDGEHOG-INTERACTING PROTEIN"/>
    <property type="match status" value="1"/>
</dbReference>
<organism evidence="3 4">
    <name type="scientific">Nocardioides kongjuensis</name>
    <dbReference type="NCBI Taxonomy" id="349522"/>
    <lineage>
        <taxon>Bacteria</taxon>
        <taxon>Bacillati</taxon>
        <taxon>Actinomycetota</taxon>
        <taxon>Actinomycetes</taxon>
        <taxon>Propionibacteriales</taxon>
        <taxon>Nocardioidaceae</taxon>
        <taxon>Nocardioides</taxon>
    </lineage>
</organism>
<dbReference type="Pfam" id="PF07995">
    <property type="entry name" value="GSDH"/>
    <property type="match status" value="1"/>
</dbReference>
<feature type="signal peptide" evidence="1">
    <location>
        <begin position="1"/>
        <end position="25"/>
    </location>
</feature>
<dbReference type="AlphaFoldDB" id="A0A852R6F8"/>
<evidence type="ECO:0000259" key="2">
    <source>
        <dbReference type="Pfam" id="PF07995"/>
    </source>
</evidence>
<dbReference type="SUPFAM" id="SSF50952">
    <property type="entry name" value="Soluble quinoprotein glucose dehydrogenase"/>
    <property type="match status" value="1"/>
</dbReference>
<dbReference type="Gene3D" id="2.120.10.30">
    <property type="entry name" value="TolB, C-terminal domain"/>
    <property type="match status" value="1"/>
</dbReference>
<dbReference type="Proteomes" id="UP000582231">
    <property type="component" value="Unassembled WGS sequence"/>
</dbReference>
<dbReference type="PANTHER" id="PTHR19328:SF13">
    <property type="entry name" value="HIPL1 PROTEIN"/>
    <property type="match status" value="1"/>
</dbReference>